<organism evidence="3 4">
    <name type="scientific">Trapa incisa</name>
    <dbReference type="NCBI Taxonomy" id="236973"/>
    <lineage>
        <taxon>Eukaryota</taxon>
        <taxon>Viridiplantae</taxon>
        <taxon>Streptophyta</taxon>
        <taxon>Embryophyta</taxon>
        <taxon>Tracheophyta</taxon>
        <taxon>Spermatophyta</taxon>
        <taxon>Magnoliopsida</taxon>
        <taxon>eudicotyledons</taxon>
        <taxon>Gunneridae</taxon>
        <taxon>Pentapetalae</taxon>
        <taxon>rosids</taxon>
        <taxon>malvids</taxon>
        <taxon>Myrtales</taxon>
        <taxon>Lythraceae</taxon>
        <taxon>Trapa</taxon>
    </lineage>
</organism>
<comment type="caution">
    <text evidence="3">The sequence shown here is derived from an EMBL/GenBank/DDBJ whole genome shotgun (WGS) entry which is preliminary data.</text>
</comment>
<feature type="compositionally biased region" description="Low complexity" evidence="1">
    <location>
        <begin position="30"/>
        <end position="41"/>
    </location>
</feature>
<dbReference type="PANTHER" id="PTHR46931:SF14">
    <property type="entry name" value="CRIB DOMAIN-CONTAINING PROTEIN RIC2"/>
    <property type="match status" value="1"/>
</dbReference>
<dbReference type="Proteomes" id="UP001345219">
    <property type="component" value="Chromosome 4"/>
</dbReference>
<dbReference type="Pfam" id="PF00786">
    <property type="entry name" value="PBD"/>
    <property type="match status" value="1"/>
</dbReference>
<evidence type="ECO:0000313" key="3">
    <source>
        <dbReference type="EMBL" id="KAK4750957.1"/>
    </source>
</evidence>
<feature type="domain" description="CRIB" evidence="2">
    <location>
        <begin position="121"/>
        <end position="134"/>
    </location>
</feature>
<sequence>MKQQMRERVERFVVFPFAIGCTSEASVAVSVAVGSSSSQQSKKPKPPDSRPLTESTGRERRKSGSTGDDDDDHPDQSPRPGSLLPNLFYGLQKLVAETFKTVSHIFVYRDEMEDDEIEMDIGFPTDVKHVTHIGFDGSTMANSMTSWDNLSTQMPHETHIGFDGSTMANSMTSWDNLSTQMPHEILTFPVLSPRQFELGMAT</sequence>
<dbReference type="PROSITE" id="PS50108">
    <property type="entry name" value="CRIB"/>
    <property type="match status" value="1"/>
</dbReference>
<reference evidence="3 4" key="1">
    <citation type="journal article" date="2023" name="Hortic Res">
        <title>Pangenome of water caltrop reveals structural variations and asymmetric subgenome divergence after allopolyploidization.</title>
        <authorList>
            <person name="Zhang X."/>
            <person name="Chen Y."/>
            <person name="Wang L."/>
            <person name="Yuan Y."/>
            <person name="Fang M."/>
            <person name="Shi L."/>
            <person name="Lu R."/>
            <person name="Comes H.P."/>
            <person name="Ma Y."/>
            <person name="Chen Y."/>
            <person name="Huang G."/>
            <person name="Zhou Y."/>
            <person name="Zheng Z."/>
            <person name="Qiu Y."/>
        </authorList>
    </citation>
    <scope>NUCLEOTIDE SEQUENCE [LARGE SCALE GENOMIC DNA]</scope>
    <source>
        <tissue evidence="3">Roots</tissue>
    </source>
</reference>
<evidence type="ECO:0000256" key="1">
    <source>
        <dbReference type="SAM" id="MobiDB-lite"/>
    </source>
</evidence>
<accession>A0AAN7JNT7</accession>
<dbReference type="EMBL" id="JAXIOK010000017">
    <property type="protein sequence ID" value="KAK4750957.1"/>
    <property type="molecule type" value="Genomic_DNA"/>
</dbReference>
<dbReference type="InterPro" id="IPR000095">
    <property type="entry name" value="CRIB_dom"/>
</dbReference>
<evidence type="ECO:0000259" key="2">
    <source>
        <dbReference type="PROSITE" id="PS50108"/>
    </source>
</evidence>
<name>A0AAN7JNT7_9MYRT</name>
<dbReference type="SMART" id="SM00285">
    <property type="entry name" value="PBD"/>
    <property type="match status" value="1"/>
</dbReference>
<dbReference type="PANTHER" id="PTHR46931">
    <property type="entry name" value="CRIB DOMAIN-CONTAINING PROTEIN RIC2"/>
    <property type="match status" value="1"/>
</dbReference>
<gene>
    <name evidence="3" type="ORF">SAY87_004439</name>
</gene>
<keyword evidence="4" id="KW-1185">Reference proteome</keyword>
<dbReference type="CDD" id="cd00132">
    <property type="entry name" value="CRIB"/>
    <property type="match status" value="1"/>
</dbReference>
<protein>
    <recommendedName>
        <fullName evidence="2">CRIB domain-containing protein</fullName>
    </recommendedName>
</protein>
<evidence type="ECO:0000313" key="4">
    <source>
        <dbReference type="Proteomes" id="UP001345219"/>
    </source>
</evidence>
<feature type="region of interest" description="Disordered" evidence="1">
    <location>
        <begin position="30"/>
        <end position="83"/>
    </location>
</feature>
<dbReference type="InterPro" id="IPR044509">
    <property type="entry name" value="RIC2/4"/>
</dbReference>
<proteinExistence type="predicted"/>
<dbReference type="AlphaFoldDB" id="A0AAN7JNT7"/>